<reference evidence="1" key="1">
    <citation type="submission" date="2013-07" db="EMBL/GenBank/DDBJ databases">
        <title>The genome of Eucalyptus grandis.</title>
        <authorList>
            <person name="Schmutz J."/>
            <person name="Hayes R."/>
            <person name="Myburg A."/>
            <person name="Tuskan G."/>
            <person name="Grattapaglia D."/>
            <person name="Rokhsar D.S."/>
        </authorList>
    </citation>
    <scope>NUCLEOTIDE SEQUENCE</scope>
    <source>
        <tissue evidence="1">Leaf extractions</tissue>
    </source>
</reference>
<sequence length="111" mass="12875">MVVIDANYVHKYIISPLYKSISLHCKVVRGKGVIMARDLKSYVISGSRKNPVHLFSRLTRPRMIKLEILFTSVKLMKVMMRMKTSIISFTGMRMNLDKLAMIQMMSRSSEF</sequence>
<dbReference type="InParanoid" id="A0A059DBH0"/>
<organism evidence="1">
    <name type="scientific">Eucalyptus grandis</name>
    <name type="common">Flooded gum</name>
    <dbReference type="NCBI Taxonomy" id="71139"/>
    <lineage>
        <taxon>Eukaryota</taxon>
        <taxon>Viridiplantae</taxon>
        <taxon>Streptophyta</taxon>
        <taxon>Embryophyta</taxon>
        <taxon>Tracheophyta</taxon>
        <taxon>Spermatophyta</taxon>
        <taxon>Magnoliopsida</taxon>
        <taxon>eudicotyledons</taxon>
        <taxon>Gunneridae</taxon>
        <taxon>Pentapetalae</taxon>
        <taxon>rosids</taxon>
        <taxon>malvids</taxon>
        <taxon>Myrtales</taxon>
        <taxon>Myrtaceae</taxon>
        <taxon>Myrtoideae</taxon>
        <taxon>Eucalypteae</taxon>
        <taxon>Eucalyptus</taxon>
    </lineage>
</organism>
<dbReference type="Gramene" id="KCW87751">
    <property type="protein sequence ID" value="KCW87751"/>
    <property type="gene ID" value="EUGRSUZ_A00120"/>
</dbReference>
<name>A0A059DBH0_EUCGR</name>
<protein>
    <submittedName>
        <fullName evidence="1">Uncharacterized protein</fullName>
    </submittedName>
</protein>
<dbReference type="AlphaFoldDB" id="A0A059DBH0"/>
<gene>
    <name evidence="1" type="ORF">EUGRSUZ_A00120</name>
</gene>
<accession>A0A059DBH0</accession>
<proteinExistence type="predicted"/>
<evidence type="ECO:0000313" key="1">
    <source>
        <dbReference type="EMBL" id="KCW87751.1"/>
    </source>
</evidence>
<dbReference type="EMBL" id="KK198753">
    <property type="protein sequence ID" value="KCW87751.1"/>
    <property type="molecule type" value="Genomic_DNA"/>
</dbReference>